<dbReference type="SUPFAM" id="SSF55021">
    <property type="entry name" value="ACT-like"/>
    <property type="match status" value="1"/>
</dbReference>
<proteinExistence type="inferred from homology"/>
<evidence type="ECO:0000256" key="9">
    <source>
        <dbReference type="ARBA" id="ARBA00048126"/>
    </source>
</evidence>
<dbReference type="NCBIfam" id="TIGR01327">
    <property type="entry name" value="PGDH"/>
    <property type="match status" value="1"/>
</dbReference>
<comment type="caution">
    <text evidence="13">The sequence shown here is derived from an EMBL/GenBank/DDBJ whole genome shotgun (WGS) entry which is preliminary data.</text>
</comment>
<dbReference type="GO" id="GO:0006564">
    <property type="term" value="P:L-serine biosynthetic process"/>
    <property type="evidence" value="ECO:0007669"/>
    <property type="project" value="UniProtKB-UniRule"/>
</dbReference>
<evidence type="ECO:0000259" key="12">
    <source>
        <dbReference type="PROSITE" id="PS51671"/>
    </source>
</evidence>
<evidence type="ECO:0000313" key="14">
    <source>
        <dbReference type="Proteomes" id="UP000244338"/>
    </source>
</evidence>
<gene>
    <name evidence="13" type="ORF">BSOLF_0278</name>
</gene>
<protein>
    <recommendedName>
        <fullName evidence="4 11">D-3-phosphoglycerate dehydrogenase</fullName>
        <ecNumber evidence="11">1.1.1.95</ecNumber>
    </recommendedName>
</protein>
<keyword evidence="6 11" id="KW-0560">Oxidoreductase</keyword>
<dbReference type="Gene3D" id="3.30.70.260">
    <property type="match status" value="1"/>
</dbReference>
<comment type="similarity">
    <text evidence="3 11">Belongs to the D-isomer specific 2-hydroxyacid dehydrogenase family.</text>
</comment>
<dbReference type="Pfam" id="PF01842">
    <property type="entry name" value="ACT"/>
    <property type="match status" value="1"/>
</dbReference>
<keyword evidence="5 11" id="KW-0028">Amino-acid biosynthesis</keyword>
<evidence type="ECO:0000256" key="11">
    <source>
        <dbReference type="RuleBase" id="RU363003"/>
    </source>
</evidence>
<accession>A0A2R6Y132</accession>
<evidence type="ECO:0000313" key="13">
    <source>
        <dbReference type="EMBL" id="PTQ56389.1"/>
    </source>
</evidence>
<dbReference type="Gene3D" id="3.30.1330.90">
    <property type="entry name" value="D-3-phosphoglycerate dehydrogenase, domain 3"/>
    <property type="match status" value="1"/>
</dbReference>
<dbReference type="PROSITE" id="PS00671">
    <property type="entry name" value="D_2_HYDROXYACID_DH_3"/>
    <property type="match status" value="1"/>
</dbReference>
<dbReference type="UniPathway" id="UPA00135">
    <property type="reaction ID" value="UER00196"/>
</dbReference>
<evidence type="ECO:0000256" key="3">
    <source>
        <dbReference type="ARBA" id="ARBA00005854"/>
    </source>
</evidence>
<dbReference type="Pfam" id="PF19304">
    <property type="entry name" value="PGDH_inter"/>
    <property type="match status" value="1"/>
</dbReference>
<dbReference type="CDD" id="cd04902">
    <property type="entry name" value="ACT_3PGDH-xct"/>
    <property type="match status" value="1"/>
</dbReference>
<keyword evidence="7 11" id="KW-0520">NAD</keyword>
<dbReference type="SUPFAM" id="SSF51735">
    <property type="entry name" value="NAD(P)-binding Rossmann-fold domains"/>
    <property type="match status" value="1"/>
</dbReference>
<dbReference type="AlphaFoldDB" id="A0A2R6Y132"/>
<dbReference type="PANTHER" id="PTHR42789:SF1">
    <property type="entry name" value="D-ISOMER SPECIFIC 2-HYDROXYACID DEHYDROGENASE FAMILY PROTEIN (AFU_ORTHOLOGUE AFUA_6G10090)"/>
    <property type="match status" value="1"/>
</dbReference>
<feature type="domain" description="ACT" evidence="12">
    <location>
        <begin position="457"/>
        <end position="529"/>
    </location>
</feature>
<dbReference type="SUPFAM" id="SSF143548">
    <property type="entry name" value="Serine metabolism enzymes domain"/>
    <property type="match status" value="1"/>
</dbReference>
<dbReference type="PANTHER" id="PTHR42789">
    <property type="entry name" value="D-ISOMER SPECIFIC 2-HYDROXYACID DEHYDROGENASE FAMILY PROTEIN (AFU_ORTHOLOGUE AFUA_6G10090)"/>
    <property type="match status" value="1"/>
</dbReference>
<evidence type="ECO:0000256" key="6">
    <source>
        <dbReference type="ARBA" id="ARBA00023002"/>
    </source>
</evidence>
<dbReference type="InterPro" id="IPR029752">
    <property type="entry name" value="D-isomer_DH_CS1"/>
</dbReference>
<organism evidence="13 14">
    <name type="scientific">Candidatus Carbonibacillus altaicus</name>
    <dbReference type="NCBI Taxonomy" id="2163959"/>
    <lineage>
        <taxon>Bacteria</taxon>
        <taxon>Bacillati</taxon>
        <taxon>Bacillota</taxon>
        <taxon>Bacilli</taxon>
        <taxon>Bacillales</taxon>
        <taxon>Candidatus Carbonibacillus</taxon>
    </lineage>
</organism>
<evidence type="ECO:0000256" key="10">
    <source>
        <dbReference type="ARBA" id="ARBA00048731"/>
    </source>
</evidence>
<dbReference type="InterPro" id="IPR045865">
    <property type="entry name" value="ACT-like_dom_sf"/>
</dbReference>
<dbReference type="GO" id="GO:0004617">
    <property type="term" value="F:phosphoglycerate dehydrogenase activity"/>
    <property type="evidence" value="ECO:0007669"/>
    <property type="project" value="UniProtKB-UniRule"/>
</dbReference>
<reference evidence="14" key="1">
    <citation type="journal article" date="2018" name="Sci. Rep.">
        <title>Lignite coal burning seam in the remote Altai Mountains harbors a hydrogen-driven thermophilic microbial community.</title>
        <authorList>
            <person name="Kadnikov V.V."/>
            <person name="Mardanov A.V."/>
            <person name="Ivasenko D.A."/>
            <person name="Antsiferov D.V."/>
            <person name="Beletsky A.V."/>
            <person name="Karnachuk O.V."/>
            <person name="Ravin N.V."/>
        </authorList>
    </citation>
    <scope>NUCLEOTIDE SEQUENCE [LARGE SCALE GENOMIC DNA]</scope>
</reference>
<dbReference type="Gene3D" id="3.40.50.720">
    <property type="entry name" value="NAD(P)-binding Rossmann-like Domain"/>
    <property type="match status" value="2"/>
</dbReference>
<evidence type="ECO:0000256" key="1">
    <source>
        <dbReference type="ARBA" id="ARBA00003800"/>
    </source>
</evidence>
<dbReference type="GO" id="GO:0051287">
    <property type="term" value="F:NAD binding"/>
    <property type="evidence" value="ECO:0007669"/>
    <property type="project" value="UniProtKB-UniRule"/>
</dbReference>
<evidence type="ECO:0000256" key="5">
    <source>
        <dbReference type="ARBA" id="ARBA00022605"/>
    </source>
</evidence>
<keyword evidence="8 11" id="KW-0718">Serine biosynthesis</keyword>
<dbReference type="CDD" id="cd12173">
    <property type="entry name" value="PGDH_4"/>
    <property type="match status" value="1"/>
</dbReference>
<dbReference type="PROSITE" id="PS00065">
    <property type="entry name" value="D_2_HYDROXYACID_DH_1"/>
    <property type="match status" value="1"/>
</dbReference>
<evidence type="ECO:0000256" key="2">
    <source>
        <dbReference type="ARBA" id="ARBA00005216"/>
    </source>
</evidence>
<comment type="pathway">
    <text evidence="2 11">Amino-acid biosynthesis; L-serine biosynthesis; L-serine from 3-phospho-D-glycerate: step 1/3.</text>
</comment>
<dbReference type="InterPro" id="IPR045626">
    <property type="entry name" value="PGDH_ASB_dom"/>
</dbReference>
<dbReference type="Proteomes" id="UP000244338">
    <property type="component" value="Unassembled WGS sequence"/>
</dbReference>
<dbReference type="EC" id="1.1.1.95" evidence="11"/>
<dbReference type="InterPro" id="IPR006140">
    <property type="entry name" value="D-isomer_DH_NAD-bd"/>
</dbReference>
<name>A0A2R6Y132_9BACL</name>
<dbReference type="FunFam" id="3.30.70.260:FF:000008">
    <property type="entry name" value="D-3-phosphoglycerate dehydrogenase, chloroplastic"/>
    <property type="match status" value="1"/>
</dbReference>
<dbReference type="InterPro" id="IPR029753">
    <property type="entry name" value="D-isomer_DH_CS"/>
</dbReference>
<evidence type="ECO:0000256" key="8">
    <source>
        <dbReference type="ARBA" id="ARBA00023299"/>
    </source>
</evidence>
<dbReference type="InterPro" id="IPR006139">
    <property type="entry name" value="D-isomer_2_OHA_DH_cat_dom"/>
</dbReference>
<dbReference type="InterPro" id="IPR050857">
    <property type="entry name" value="D-2-hydroxyacid_DH"/>
</dbReference>
<dbReference type="InterPro" id="IPR036291">
    <property type="entry name" value="NAD(P)-bd_dom_sf"/>
</dbReference>
<dbReference type="PROSITE" id="PS51671">
    <property type="entry name" value="ACT"/>
    <property type="match status" value="1"/>
</dbReference>
<dbReference type="Pfam" id="PF00389">
    <property type="entry name" value="2-Hacid_dh"/>
    <property type="match status" value="1"/>
</dbReference>
<dbReference type="InterPro" id="IPR006236">
    <property type="entry name" value="PGDH"/>
</dbReference>
<evidence type="ECO:0000256" key="7">
    <source>
        <dbReference type="ARBA" id="ARBA00023027"/>
    </source>
</evidence>
<comment type="catalytic activity">
    <reaction evidence="9">
        <text>(R)-2-hydroxyglutarate + NAD(+) = 2-oxoglutarate + NADH + H(+)</text>
        <dbReference type="Rhea" id="RHEA:49612"/>
        <dbReference type="ChEBI" id="CHEBI:15378"/>
        <dbReference type="ChEBI" id="CHEBI:15801"/>
        <dbReference type="ChEBI" id="CHEBI:16810"/>
        <dbReference type="ChEBI" id="CHEBI:57540"/>
        <dbReference type="ChEBI" id="CHEBI:57945"/>
        <dbReference type="EC" id="1.1.1.399"/>
    </reaction>
</comment>
<evidence type="ECO:0000256" key="4">
    <source>
        <dbReference type="ARBA" id="ARBA00021582"/>
    </source>
</evidence>
<dbReference type="InterPro" id="IPR029009">
    <property type="entry name" value="ASB_dom_sf"/>
</dbReference>
<dbReference type="Pfam" id="PF02826">
    <property type="entry name" value="2-Hacid_dh_C"/>
    <property type="match status" value="1"/>
</dbReference>
<dbReference type="EMBL" id="PEBX01000030">
    <property type="protein sequence ID" value="PTQ56389.1"/>
    <property type="molecule type" value="Genomic_DNA"/>
</dbReference>
<comment type="catalytic activity">
    <reaction evidence="10 11">
        <text>(2R)-3-phosphoglycerate + NAD(+) = 3-phosphooxypyruvate + NADH + H(+)</text>
        <dbReference type="Rhea" id="RHEA:12641"/>
        <dbReference type="ChEBI" id="CHEBI:15378"/>
        <dbReference type="ChEBI" id="CHEBI:18110"/>
        <dbReference type="ChEBI" id="CHEBI:57540"/>
        <dbReference type="ChEBI" id="CHEBI:57945"/>
        <dbReference type="ChEBI" id="CHEBI:58272"/>
        <dbReference type="EC" id="1.1.1.95"/>
    </reaction>
</comment>
<comment type="function">
    <text evidence="1">Catalyzes the reversible oxidation of 3-phospho-D-glycerate to 3-phosphonooxypyruvate, the first step of the phosphorylated L-serine biosynthesis pathway. Also catalyzes the reversible oxidation of 2-hydroxyglutarate to 2-oxoglutarate.</text>
</comment>
<sequence>MAHRVVIADPLSEEGLSPLIEARDVEVIILDEVQPEAMSAVLAEARALIVRSRTKVTKDLLQKMPRLQVIGRAGVGIDNIDVEQATARGIIVLNAPDGNTIAASEHTMAMMLALIRHIPFAHQTVKSGGWQREHFIGIQLAGKTLGIVGLGRIGQEVAKRARAFEMQIIAYDPFLTEERARALHIEKVSLSGLYARADLITLHTPLTAETRGLINRHALMQMKDGVRIINCARGGIIDEEALLEALESGKVAGAALDVFSEEPPQNRALIEHPRLVVTPHLGASTVEAQTLVARDVALEVLHVLRDEPFQNSVNFPSLPKDMLERLKDDLALAEWLGRLAAQLARSAPKELSIQYAGAYRREDQAALSRALVMSVLREQLDVHVNFVNAFYLAKERALTIQEETSSKSEGFERKITVRLSCEEGASITLSGTVLNGLGPRLVRIDDNIVDWAPTPYTLYVHHHDRPGVIGRVGTMLGEHGINIATMQVGRRGEGGAAIMLIAVDERPGEDVLSALTTLPEIEHVQLLKEK</sequence>
<dbReference type="FunFam" id="3.40.50.720:FF:000021">
    <property type="entry name" value="D-3-phosphoglycerate dehydrogenase"/>
    <property type="match status" value="1"/>
</dbReference>
<dbReference type="InterPro" id="IPR002912">
    <property type="entry name" value="ACT_dom"/>
</dbReference>
<dbReference type="SUPFAM" id="SSF52283">
    <property type="entry name" value="Formate/glycerate dehydrogenase catalytic domain-like"/>
    <property type="match status" value="1"/>
</dbReference>